<protein>
    <recommendedName>
        <fullName evidence="3">Pyocin activator protein PrtN</fullName>
    </recommendedName>
</protein>
<reference evidence="1 2" key="1">
    <citation type="submission" date="2024-06" db="EMBL/GenBank/DDBJ databases">
        <title>Genomic Encyclopedia of Type Strains, Phase V (KMG-V): Genome sequencing to study the core and pangenomes of soil and plant-associated prokaryotes.</title>
        <authorList>
            <person name="Whitman W."/>
        </authorList>
    </citation>
    <scope>NUCLEOTIDE SEQUENCE [LARGE SCALE GENOMIC DNA]</scope>
    <source>
        <strain evidence="1 2">NE40</strain>
    </source>
</reference>
<evidence type="ECO:0008006" key="3">
    <source>
        <dbReference type="Google" id="ProtNLM"/>
    </source>
</evidence>
<accession>A0ABV2SL87</accession>
<dbReference type="RefSeq" id="WP_354008600.1">
    <property type="nucleotide sequence ID" value="NZ_JBEWTA010000001.1"/>
</dbReference>
<dbReference type="Proteomes" id="UP001549366">
    <property type="component" value="Unassembled WGS sequence"/>
</dbReference>
<organism evidence="1 2">
    <name type="scientific">Endozoicomonas lisbonensis</name>
    <dbReference type="NCBI Taxonomy" id="3120522"/>
    <lineage>
        <taxon>Bacteria</taxon>
        <taxon>Pseudomonadati</taxon>
        <taxon>Pseudomonadota</taxon>
        <taxon>Gammaproteobacteria</taxon>
        <taxon>Oceanospirillales</taxon>
        <taxon>Endozoicomonadaceae</taxon>
        <taxon>Endozoicomonas</taxon>
    </lineage>
</organism>
<evidence type="ECO:0000313" key="2">
    <source>
        <dbReference type="Proteomes" id="UP001549366"/>
    </source>
</evidence>
<comment type="caution">
    <text evidence="1">The sequence shown here is derived from an EMBL/GenBank/DDBJ whole genome shotgun (WGS) entry which is preliminary data.</text>
</comment>
<proteinExistence type="predicted"/>
<gene>
    <name evidence="1" type="ORF">V5J35_003714</name>
</gene>
<sequence>MLDFDLLHREFGYRALVPLEDLVERGYLSLSVRTAKNRAALDLLPFPVVRPEDSQKSSYMVAINDFYKWINGRVKDANDSWQNMNG</sequence>
<evidence type="ECO:0000313" key="1">
    <source>
        <dbReference type="EMBL" id="MET4758522.1"/>
    </source>
</evidence>
<dbReference type="InterPro" id="IPR020518">
    <property type="entry name" value="Tscrpt_reg_PrtN"/>
</dbReference>
<name>A0ABV2SL87_9GAMM</name>
<dbReference type="Pfam" id="PF11112">
    <property type="entry name" value="PyocinActivator"/>
    <property type="match status" value="1"/>
</dbReference>
<dbReference type="EMBL" id="JBEWTB010000002">
    <property type="protein sequence ID" value="MET4758522.1"/>
    <property type="molecule type" value="Genomic_DNA"/>
</dbReference>
<keyword evidence="2" id="KW-1185">Reference proteome</keyword>